<comment type="caution">
    <text evidence="1">The sequence shown here is derived from an EMBL/GenBank/DDBJ whole genome shotgun (WGS) entry which is preliminary data.</text>
</comment>
<keyword evidence="2" id="KW-1185">Reference proteome</keyword>
<gene>
    <name evidence="1" type="ORF">GCM10009824_08760</name>
</gene>
<organism evidence="1 2">
    <name type="scientific">Kocuria atrinae</name>
    <dbReference type="NCBI Taxonomy" id="592377"/>
    <lineage>
        <taxon>Bacteria</taxon>
        <taxon>Bacillati</taxon>
        <taxon>Actinomycetota</taxon>
        <taxon>Actinomycetes</taxon>
        <taxon>Micrococcales</taxon>
        <taxon>Micrococcaceae</taxon>
        <taxon>Kocuria</taxon>
    </lineage>
</organism>
<dbReference type="InterPro" id="IPR019587">
    <property type="entry name" value="Polyketide_cyclase/dehydratase"/>
</dbReference>
<sequence>MAEDPEKQWQYSDSINIAVEPEVLYDMVSDPKRIGEWSPICRGGEWKDGGAGKVGDLFTGRNVKDDVEWTTISEVLVADHPREFAWLVAPDLGGVARWSYIIEPTDYGSRLTETWHVLPTGRDWLRKNKGPDAPEQRRETAQRGIPETLAAIKRVAENEAANGC</sequence>
<name>A0ABP5J6L9_9MICC</name>
<evidence type="ECO:0000313" key="1">
    <source>
        <dbReference type="EMBL" id="GAA2112579.1"/>
    </source>
</evidence>
<reference evidence="2" key="1">
    <citation type="journal article" date="2019" name="Int. J. Syst. Evol. Microbiol.">
        <title>The Global Catalogue of Microorganisms (GCM) 10K type strain sequencing project: providing services to taxonomists for standard genome sequencing and annotation.</title>
        <authorList>
            <consortium name="The Broad Institute Genomics Platform"/>
            <consortium name="The Broad Institute Genome Sequencing Center for Infectious Disease"/>
            <person name="Wu L."/>
            <person name="Ma J."/>
        </authorList>
    </citation>
    <scope>NUCLEOTIDE SEQUENCE [LARGE SCALE GENOMIC DNA]</scope>
    <source>
        <strain evidence="2">JCM 15914</strain>
    </source>
</reference>
<evidence type="ECO:0000313" key="2">
    <source>
        <dbReference type="Proteomes" id="UP001500166"/>
    </source>
</evidence>
<dbReference type="Gene3D" id="3.30.530.20">
    <property type="match status" value="1"/>
</dbReference>
<proteinExistence type="predicted"/>
<dbReference type="InterPro" id="IPR023393">
    <property type="entry name" value="START-like_dom_sf"/>
</dbReference>
<dbReference type="SUPFAM" id="SSF55961">
    <property type="entry name" value="Bet v1-like"/>
    <property type="match status" value="1"/>
</dbReference>
<dbReference type="EMBL" id="BAAAQA010000007">
    <property type="protein sequence ID" value="GAA2112579.1"/>
    <property type="molecule type" value="Genomic_DNA"/>
</dbReference>
<dbReference type="Proteomes" id="UP001500166">
    <property type="component" value="Unassembled WGS sequence"/>
</dbReference>
<accession>A0ABP5J6L9</accession>
<dbReference type="Pfam" id="PF10604">
    <property type="entry name" value="Polyketide_cyc2"/>
    <property type="match status" value="1"/>
</dbReference>
<dbReference type="CDD" id="cd07812">
    <property type="entry name" value="SRPBCC"/>
    <property type="match status" value="1"/>
</dbReference>
<protein>
    <submittedName>
        <fullName evidence="1">SRPBCC family protein</fullName>
    </submittedName>
</protein>
<dbReference type="RefSeq" id="WP_344223805.1">
    <property type="nucleotide sequence ID" value="NZ_BAAAQA010000007.1"/>
</dbReference>